<organism evidence="10 11">
    <name type="scientific">Ruminococcus bromii</name>
    <dbReference type="NCBI Taxonomy" id="40518"/>
    <lineage>
        <taxon>Bacteria</taxon>
        <taxon>Bacillati</taxon>
        <taxon>Bacillota</taxon>
        <taxon>Clostridia</taxon>
        <taxon>Eubacteriales</taxon>
        <taxon>Oscillospiraceae</taxon>
        <taxon>Ruminococcus</taxon>
    </lineage>
</organism>
<comment type="catalytic activity">
    <reaction evidence="7">
        <text>a 2'-deoxycytidine in DNA + S-adenosyl-L-methionine = an N(4)-methyl-2'-deoxycytidine in DNA + S-adenosyl-L-homocysteine + H(+)</text>
        <dbReference type="Rhea" id="RHEA:16857"/>
        <dbReference type="Rhea" id="RHEA-COMP:11369"/>
        <dbReference type="Rhea" id="RHEA-COMP:13674"/>
        <dbReference type="ChEBI" id="CHEBI:15378"/>
        <dbReference type="ChEBI" id="CHEBI:57856"/>
        <dbReference type="ChEBI" id="CHEBI:59789"/>
        <dbReference type="ChEBI" id="CHEBI:85452"/>
        <dbReference type="ChEBI" id="CHEBI:137933"/>
        <dbReference type="EC" id="2.1.1.113"/>
    </reaction>
</comment>
<dbReference type="Gene3D" id="3.40.50.150">
    <property type="entry name" value="Vaccinia Virus protein VP39"/>
    <property type="match status" value="2"/>
</dbReference>
<evidence type="ECO:0000256" key="4">
    <source>
        <dbReference type="ARBA" id="ARBA00022691"/>
    </source>
</evidence>
<dbReference type="InterPro" id="IPR029063">
    <property type="entry name" value="SAM-dependent_MTases_sf"/>
</dbReference>
<evidence type="ECO:0000256" key="8">
    <source>
        <dbReference type="RuleBase" id="RU362026"/>
    </source>
</evidence>
<sequence>MDVDFLDNGDVSNISAEEEKKEQQRKKTFNGLCASEWAELSRSVWNDVSSIRQKKHLVHGATFPEKLCHRLIKMYSKKGDLVLDPFLGTGTTVIAAIKSNRNAIGIELTERFFKVANESILEVLKSEQPNLFNEFFLGQYKLYNGDCCEVLKQFDDSSVQLTITSPPYADLIHKVLLDRNKYHKNSVFVNENNATTNLYSNDTRDLGNMDMEHYLNKVKQIMIELFRITKPGGYNAWVVKDFRDTKNKIPYIDLHSKIAAIGEKAGFKYHDLIIWDQNQHRKLVLLGYPSVFYVNQNHSYIVIMRKPK</sequence>
<dbReference type="PROSITE" id="PS00093">
    <property type="entry name" value="N4_MTASE"/>
    <property type="match status" value="1"/>
</dbReference>
<gene>
    <name evidence="10" type="ORF">E2N93_04740</name>
</gene>
<evidence type="ECO:0000256" key="3">
    <source>
        <dbReference type="ARBA" id="ARBA00022679"/>
    </source>
</evidence>
<evidence type="ECO:0000256" key="1">
    <source>
        <dbReference type="ARBA" id="ARBA00010203"/>
    </source>
</evidence>
<dbReference type="RefSeq" id="WP_249376313.1">
    <property type="nucleotide sequence ID" value="NZ_SNUZ01000007.1"/>
</dbReference>
<dbReference type="SUPFAM" id="SSF53335">
    <property type="entry name" value="S-adenosyl-L-methionine-dependent methyltransferases"/>
    <property type="match status" value="2"/>
</dbReference>
<keyword evidence="3" id="KW-0808">Transferase</keyword>
<dbReference type="PANTHER" id="PTHR13370:SF3">
    <property type="entry name" value="TRNA (GUANINE(10)-N2)-METHYLTRANSFERASE HOMOLOG"/>
    <property type="match status" value="1"/>
</dbReference>
<dbReference type="PANTHER" id="PTHR13370">
    <property type="entry name" value="RNA METHYLASE-RELATED"/>
    <property type="match status" value="1"/>
</dbReference>
<name>A0ABT0NGE8_9FIRM</name>
<dbReference type="InterPro" id="IPR001091">
    <property type="entry name" value="RM_Methyltransferase"/>
</dbReference>
<comment type="similarity">
    <text evidence="1">Belongs to the N(4)/N(6)-methyltransferase family. N(4) subfamily.</text>
</comment>
<evidence type="ECO:0000313" key="11">
    <source>
        <dbReference type="Proteomes" id="UP001056693"/>
    </source>
</evidence>
<keyword evidence="4" id="KW-0949">S-adenosyl-L-methionine</keyword>
<accession>A0ABT0NGE8</accession>
<evidence type="ECO:0000256" key="5">
    <source>
        <dbReference type="ARBA" id="ARBA00022747"/>
    </source>
</evidence>
<dbReference type="Proteomes" id="UP001056693">
    <property type="component" value="Unassembled WGS sequence"/>
</dbReference>
<evidence type="ECO:0000256" key="2">
    <source>
        <dbReference type="ARBA" id="ARBA00022603"/>
    </source>
</evidence>
<keyword evidence="2" id="KW-0489">Methyltransferase</keyword>
<dbReference type="InterPro" id="IPR017985">
    <property type="entry name" value="MeTrfase_CN4_CS"/>
</dbReference>
<comment type="caution">
    <text evidence="10">The sequence shown here is derived from an EMBL/GenBank/DDBJ whole genome shotgun (WGS) entry which is preliminary data.</text>
</comment>
<dbReference type="InterPro" id="IPR002941">
    <property type="entry name" value="DNA_methylase_N4/N6"/>
</dbReference>
<evidence type="ECO:0000256" key="7">
    <source>
        <dbReference type="ARBA" id="ARBA00049120"/>
    </source>
</evidence>
<dbReference type="Pfam" id="PF01555">
    <property type="entry name" value="N6_N4_Mtase"/>
    <property type="match status" value="2"/>
</dbReference>
<evidence type="ECO:0000313" key="10">
    <source>
        <dbReference type="EMBL" id="MCL3787331.1"/>
    </source>
</evidence>
<feature type="domain" description="DNA methylase N-4/N-6" evidence="9">
    <location>
        <begin position="17"/>
        <end position="118"/>
    </location>
</feature>
<reference evidence="10 11" key="1">
    <citation type="submission" date="2019-03" db="EMBL/GenBank/DDBJ databases">
        <authorList>
            <person name="Molinero N."/>
            <person name="Sanchez B."/>
            <person name="Walker A."/>
            <person name="Duncan S."/>
            <person name="Delgado S."/>
            <person name="Margolles A."/>
        </authorList>
    </citation>
    <scope>NUCLEOTIDE SEQUENCE [LARGE SCALE GENOMIC DNA]</scope>
    <source>
        <strain evidence="10 11">IPLA60002</strain>
    </source>
</reference>
<keyword evidence="5" id="KW-0680">Restriction system</keyword>
<dbReference type="PRINTS" id="PR00508">
    <property type="entry name" value="S21N4MTFRASE"/>
</dbReference>
<proteinExistence type="inferred from homology"/>
<dbReference type="EMBL" id="SNUZ01000007">
    <property type="protein sequence ID" value="MCL3787331.1"/>
    <property type="molecule type" value="Genomic_DNA"/>
</dbReference>
<evidence type="ECO:0000256" key="6">
    <source>
        <dbReference type="ARBA" id="ARBA00023125"/>
    </source>
</evidence>
<keyword evidence="11" id="KW-1185">Reference proteome</keyword>
<feature type="domain" description="DNA methylase N-4/N-6" evidence="9">
    <location>
        <begin position="159"/>
        <end position="308"/>
    </location>
</feature>
<protein>
    <recommendedName>
        <fullName evidence="8">Methyltransferase</fullName>
        <ecNumber evidence="8">2.1.1.-</ecNumber>
    </recommendedName>
</protein>
<evidence type="ECO:0000259" key="9">
    <source>
        <dbReference type="Pfam" id="PF01555"/>
    </source>
</evidence>
<dbReference type="EC" id="2.1.1.-" evidence="8"/>
<keyword evidence="6" id="KW-0238">DNA-binding</keyword>